<dbReference type="Proteomes" id="UP000017246">
    <property type="component" value="Unassembled WGS sequence"/>
</dbReference>
<protein>
    <recommendedName>
        <fullName evidence="4">PDZ domain-containing protein</fullName>
    </recommendedName>
</protein>
<organism evidence="2 3">
    <name type="scientific">Echinococcus multilocularis</name>
    <name type="common">Fox tapeworm</name>
    <dbReference type="NCBI Taxonomy" id="6211"/>
    <lineage>
        <taxon>Eukaryota</taxon>
        <taxon>Metazoa</taxon>
        <taxon>Spiralia</taxon>
        <taxon>Lophotrochozoa</taxon>
        <taxon>Platyhelminthes</taxon>
        <taxon>Cestoda</taxon>
        <taxon>Eucestoda</taxon>
        <taxon>Cyclophyllidea</taxon>
        <taxon>Taeniidae</taxon>
        <taxon>Echinococcus</taxon>
    </lineage>
</organism>
<dbReference type="EMBL" id="LN902844">
    <property type="protein sequence ID" value="CDI98545.2"/>
    <property type="molecule type" value="Genomic_DNA"/>
</dbReference>
<evidence type="ECO:0000256" key="1">
    <source>
        <dbReference type="SAM" id="MobiDB-lite"/>
    </source>
</evidence>
<dbReference type="STRING" id="6211.A0A087W1X7"/>
<accession>A0A087W1X7</accession>
<sequence length="320" mass="35988">MKKASVADFQFKSAIMEWHTNLVLPSALARQSETNLFNALSRINRQSSYNLRCRKPLETSNLQDHFPRVMSTTCPSFAKECEKLTCACCSPPSPPCAGVTARMATATTMLPLPSEKPGFTQNLAQICPVPMLSSSPIIKLIRYPYTPVSIQSVETQTSLPSPERGRKRRRSSGQLMTSIKRKFSNLRRSLSSDRLTTRIKVEPFESLPEIIRDFPMEENAPVKVNFVEKCDNGDYLIQFQRNTTTQAFGLFFNLDADGFYISRLAKEQHIRACQKYLHVNDRVLAIQGVPSKLLSAEGIRGLLQGCHLVTIKVGPVNRFK</sequence>
<dbReference type="OMA" id="CHLVTIK"/>
<feature type="region of interest" description="Disordered" evidence="1">
    <location>
        <begin position="154"/>
        <end position="174"/>
    </location>
</feature>
<proteinExistence type="predicted"/>
<evidence type="ECO:0000313" key="3">
    <source>
        <dbReference type="Proteomes" id="UP000017246"/>
    </source>
</evidence>
<evidence type="ECO:0008006" key="4">
    <source>
        <dbReference type="Google" id="ProtNLM"/>
    </source>
</evidence>
<reference evidence="2" key="2">
    <citation type="submission" date="2015-11" db="EMBL/GenBank/DDBJ databases">
        <authorList>
            <person name="Zhang Y."/>
            <person name="Guo Z."/>
        </authorList>
    </citation>
    <scope>NUCLEOTIDE SEQUENCE</scope>
</reference>
<dbReference type="AlphaFoldDB" id="A0A087W1X7"/>
<keyword evidence="3" id="KW-1185">Reference proteome</keyword>
<dbReference type="OrthoDB" id="6269878at2759"/>
<evidence type="ECO:0000313" key="2">
    <source>
        <dbReference type="EMBL" id="CDI98545.2"/>
    </source>
</evidence>
<reference evidence="2" key="1">
    <citation type="journal article" date="2013" name="Nature">
        <title>The genomes of four tapeworm species reveal adaptations to parasitism.</title>
        <authorList>
            <person name="Tsai I.J."/>
            <person name="Zarowiecki M."/>
            <person name="Holroyd N."/>
            <person name="Garciarrubio A."/>
            <person name="Sanchez-Flores A."/>
            <person name="Brooks K.L."/>
            <person name="Tracey A."/>
            <person name="Bobes R.J."/>
            <person name="Fragoso G."/>
            <person name="Sciutto E."/>
            <person name="Aslett M."/>
            <person name="Beasley H."/>
            <person name="Bennett H.M."/>
            <person name="Cai J."/>
            <person name="Camicia F."/>
            <person name="Clark R."/>
            <person name="Cucher M."/>
            <person name="De Silva N."/>
            <person name="Day T.A."/>
            <person name="Deplazes P."/>
            <person name="Estrada K."/>
            <person name="Fernandez C."/>
            <person name="Holland P.W."/>
            <person name="Hou J."/>
            <person name="Hu S."/>
            <person name="Huckvale T."/>
            <person name="Hung S.S."/>
            <person name="Kamenetzky L."/>
            <person name="Keane J.A."/>
            <person name="Kiss F."/>
            <person name="Koziol U."/>
            <person name="Lambert O."/>
            <person name="Liu K."/>
            <person name="Luo X."/>
            <person name="Luo Y."/>
            <person name="Macchiaroli N."/>
            <person name="Nichol S."/>
            <person name="Paps J."/>
            <person name="Parkinson J."/>
            <person name="Pouchkina-Stantcheva N."/>
            <person name="Riddiford N."/>
            <person name="Rosenzvit M."/>
            <person name="Salinas G."/>
            <person name="Wasmuth J.D."/>
            <person name="Zamanian M."/>
            <person name="Zheng Y."/>
            <person name="Cai X."/>
            <person name="Soberon X."/>
            <person name="Olson P.D."/>
            <person name="Laclette J.P."/>
            <person name="Brehm K."/>
            <person name="Berriman M."/>
            <person name="Garciarrubio A."/>
            <person name="Bobes R.J."/>
            <person name="Fragoso G."/>
            <person name="Sanchez-Flores A."/>
            <person name="Estrada K."/>
            <person name="Cevallos M.A."/>
            <person name="Morett E."/>
            <person name="Gonzalez V."/>
            <person name="Portillo T."/>
            <person name="Ochoa-Leyva A."/>
            <person name="Jose M.V."/>
            <person name="Sciutto E."/>
            <person name="Landa A."/>
            <person name="Jimenez L."/>
            <person name="Valdes V."/>
            <person name="Carrero J.C."/>
            <person name="Larralde C."/>
            <person name="Morales-Montor J."/>
            <person name="Limon-Lason J."/>
            <person name="Soberon X."/>
            <person name="Laclette J.P."/>
        </authorList>
    </citation>
    <scope>NUCLEOTIDE SEQUENCE [LARGE SCALE GENOMIC DNA]</scope>
</reference>
<gene>
    <name evidence="2" type="ORF">EmuJ_000241000</name>
</gene>
<name>A0A087W1X7_ECHMU</name>